<comment type="caution">
    <text evidence="1">The sequence shown here is derived from an EMBL/GenBank/DDBJ whole genome shotgun (WGS) entry which is preliminary data.</text>
</comment>
<name>A0A9X2W3W6_9SPHN</name>
<protein>
    <recommendedName>
        <fullName evidence="3">Lipoprotein</fullName>
    </recommendedName>
</protein>
<dbReference type="EMBL" id="JAOAMV010000006">
    <property type="protein sequence ID" value="MCT2559764.1"/>
    <property type="molecule type" value="Genomic_DNA"/>
</dbReference>
<reference evidence="1" key="1">
    <citation type="submission" date="2022-09" db="EMBL/GenBank/DDBJ databases">
        <title>The genome sequence of Tsuneonella sp. YG55.</title>
        <authorList>
            <person name="Liu Y."/>
        </authorList>
    </citation>
    <scope>NUCLEOTIDE SEQUENCE</scope>
    <source>
        <strain evidence="1">YG55</strain>
    </source>
</reference>
<sequence>MKRKSPMRRLAEGALVAAVAALLSGCLLWPGQFSATLDLRRDGTFTYTYDGEIYLMALSKLAQMGSGMQADETFEPEPCFDDDSFEERDCTGDELAAQRRTWDESQAERAERKKREADAARAMLGGLDPADPAAAEELAARLRRQAGWKEVTSKGDGRFDVRFALTGKIEHDFLFPTIEGFPMVNSFVAVTRRVDGTIRVDAPGFAPQASGNPFQSLIAGMGGMPLPAGDGNETGPAIPRTEGTFTITTDGEILANNTDEGARPVAAGRALSWPVNVRTKAAPTALIRID</sequence>
<dbReference type="PROSITE" id="PS51257">
    <property type="entry name" value="PROKAR_LIPOPROTEIN"/>
    <property type="match status" value="1"/>
</dbReference>
<evidence type="ECO:0000313" key="2">
    <source>
        <dbReference type="Proteomes" id="UP001142648"/>
    </source>
</evidence>
<gene>
    <name evidence="1" type="ORF">N0B51_12320</name>
</gene>
<dbReference type="AlphaFoldDB" id="A0A9X2W3W6"/>
<keyword evidence="2" id="KW-1185">Reference proteome</keyword>
<dbReference type="Proteomes" id="UP001142648">
    <property type="component" value="Unassembled WGS sequence"/>
</dbReference>
<evidence type="ECO:0000313" key="1">
    <source>
        <dbReference type="EMBL" id="MCT2559764.1"/>
    </source>
</evidence>
<evidence type="ECO:0008006" key="3">
    <source>
        <dbReference type="Google" id="ProtNLM"/>
    </source>
</evidence>
<proteinExistence type="predicted"/>
<dbReference type="RefSeq" id="WP_259962708.1">
    <property type="nucleotide sequence ID" value="NZ_JAOAMV010000006.1"/>
</dbReference>
<organism evidence="1 2">
    <name type="scientific">Tsuneonella litorea</name>
    <dbReference type="NCBI Taxonomy" id="2976475"/>
    <lineage>
        <taxon>Bacteria</taxon>
        <taxon>Pseudomonadati</taxon>
        <taxon>Pseudomonadota</taxon>
        <taxon>Alphaproteobacteria</taxon>
        <taxon>Sphingomonadales</taxon>
        <taxon>Erythrobacteraceae</taxon>
        <taxon>Tsuneonella</taxon>
    </lineage>
</organism>
<accession>A0A9X2W3W6</accession>